<dbReference type="SUPFAM" id="SSF143422">
    <property type="entry name" value="Transposase IS200-like"/>
    <property type="match status" value="1"/>
</dbReference>
<dbReference type="KEGG" id="dalk:DSCA_09770"/>
<dbReference type="InterPro" id="IPR002686">
    <property type="entry name" value="Transposase_17"/>
</dbReference>
<organism evidence="2 3">
    <name type="scientific">Desulfosarcina alkanivorans</name>
    <dbReference type="NCBI Taxonomy" id="571177"/>
    <lineage>
        <taxon>Bacteria</taxon>
        <taxon>Pseudomonadati</taxon>
        <taxon>Thermodesulfobacteriota</taxon>
        <taxon>Desulfobacteria</taxon>
        <taxon>Desulfobacterales</taxon>
        <taxon>Desulfosarcinaceae</taxon>
        <taxon>Desulfosarcina</taxon>
    </lineage>
</organism>
<dbReference type="GO" id="GO:0003677">
    <property type="term" value="F:DNA binding"/>
    <property type="evidence" value="ECO:0007669"/>
    <property type="project" value="InterPro"/>
</dbReference>
<dbReference type="Pfam" id="PF01797">
    <property type="entry name" value="Y1_Tnp"/>
    <property type="match status" value="1"/>
</dbReference>
<evidence type="ECO:0000313" key="2">
    <source>
        <dbReference type="EMBL" id="BBO67047.1"/>
    </source>
</evidence>
<dbReference type="AlphaFoldDB" id="A0A5K7YQZ5"/>
<dbReference type="InterPro" id="IPR036515">
    <property type="entry name" value="Transposase_17_sf"/>
</dbReference>
<evidence type="ECO:0000313" key="3">
    <source>
        <dbReference type="Proteomes" id="UP000427906"/>
    </source>
</evidence>
<reference evidence="2 3" key="1">
    <citation type="submission" date="2019-11" db="EMBL/GenBank/DDBJ databases">
        <title>Comparative genomics of hydrocarbon-degrading Desulfosarcina strains.</title>
        <authorList>
            <person name="Watanabe M."/>
            <person name="Kojima H."/>
            <person name="Fukui M."/>
        </authorList>
    </citation>
    <scope>NUCLEOTIDE SEQUENCE [LARGE SCALE GENOMIC DNA]</scope>
    <source>
        <strain evidence="2 3">PL12</strain>
    </source>
</reference>
<protein>
    <recommendedName>
        <fullName evidence="1">Transposase IS200-like domain-containing protein</fullName>
    </recommendedName>
</protein>
<name>A0A5K7YQZ5_9BACT</name>
<dbReference type="RefSeq" id="WP_197904742.1">
    <property type="nucleotide sequence ID" value="NZ_AP021874.1"/>
</dbReference>
<sequence>MKEQLWGGEFWTDGYFVSTVGEHADEDVIRQYIQRHGKHGPYKQLHKQKLVHKQLELF</sequence>
<evidence type="ECO:0000259" key="1">
    <source>
        <dbReference type="Pfam" id="PF01797"/>
    </source>
</evidence>
<dbReference type="GO" id="GO:0004803">
    <property type="term" value="F:transposase activity"/>
    <property type="evidence" value="ECO:0007669"/>
    <property type="project" value="InterPro"/>
</dbReference>
<gene>
    <name evidence="2" type="ORF">DSCA_09770</name>
</gene>
<proteinExistence type="predicted"/>
<dbReference type="GO" id="GO:0006313">
    <property type="term" value="P:DNA transposition"/>
    <property type="evidence" value="ECO:0007669"/>
    <property type="project" value="InterPro"/>
</dbReference>
<dbReference type="Proteomes" id="UP000427906">
    <property type="component" value="Chromosome"/>
</dbReference>
<dbReference type="EMBL" id="AP021874">
    <property type="protein sequence ID" value="BBO67047.1"/>
    <property type="molecule type" value="Genomic_DNA"/>
</dbReference>
<dbReference type="Gene3D" id="3.30.70.1290">
    <property type="entry name" value="Transposase IS200-like"/>
    <property type="match status" value="1"/>
</dbReference>
<feature type="domain" description="Transposase IS200-like" evidence="1">
    <location>
        <begin position="2"/>
        <end position="35"/>
    </location>
</feature>
<accession>A0A5K7YQZ5</accession>
<keyword evidence="3" id="KW-1185">Reference proteome</keyword>